<name>A0ABV1RGL4_9ALTE</name>
<keyword evidence="2" id="KW-1185">Reference proteome</keyword>
<dbReference type="InterPro" id="IPR007459">
    <property type="entry name" value="DNA_pol3_chi"/>
</dbReference>
<keyword evidence="1" id="KW-0548">Nucleotidyltransferase</keyword>
<keyword evidence="1" id="KW-0808">Transferase</keyword>
<dbReference type="GO" id="GO:0003887">
    <property type="term" value="F:DNA-directed DNA polymerase activity"/>
    <property type="evidence" value="ECO:0007669"/>
    <property type="project" value="UniProtKB-EC"/>
</dbReference>
<comment type="caution">
    <text evidence="1">The sequence shown here is derived from an EMBL/GenBank/DDBJ whole genome shotgun (WGS) entry which is preliminary data.</text>
</comment>
<accession>A0ABV1RGL4</accession>
<evidence type="ECO:0000313" key="1">
    <source>
        <dbReference type="EMBL" id="MER2492029.1"/>
    </source>
</evidence>
<evidence type="ECO:0000313" key="2">
    <source>
        <dbReference type="Proteomes" id="UP001467690"/>
    </source>
</evidence>
<dbReference type="Pfam" id="PF04364">
    <property type="entry name" value="DNA_pol3_chi"/>
    <property type="match status" value="1"/>
</dbReference>
<reference evidence="1 2" key="1">
    <citation type="submission" date="2024-06" db="EMBL/GenBank/DDBJ databases">
        <authorList>
            <person name="Chen R.Y."/>
        </authorList>
    </citation>
    <scope>NUCLEOTIDE SEQUENCE [LARGE SCALE GENOMIC DNA]</scope>
    <source>
        <strain evidence="1 2">D2</strain>
    </source>
</reference>
<dbReference type="RefSeq" id="WP_350401550.1">
    <property type="nucleotide sequence ID" value="NZ_JBELOE010000185.1"/>
</dbReference>
<dbReference type="PANTHER" id="PTHR38767">
    <property type="entry name" value="DNA POLYMERASE III SUBUNIT CHI"/>
    <property type="match status" value="1"/>
</dbReference>
<organism evidence="1 2">
    <name type="scientific">Catenovulum sediminis</name>
    <dbReference type="NCBI Taxonomy" id="1740262"/>
    <lineage>
        <taxon>Bacteria</taxon>
        <taxon>Pseudomonadati</taxon>
        <taxon>Pseudomonadota</taxon>
        <taxon>Gammaproteobacteria</taxon>
        <taxon>Alteromonadales</taxon>
        <taxon>Alteromonadaceae</taxon>
        <taxon>Catenovulum</taxon>
    </lineage>
</organism>
<dbReference type="PANTHER" id="PTHR38767:SF1">
    <property type="entry name" value="DNA POLYMERASE III SUBUNIT CHI"/>
    <property type="match status" value="1"/>
</dbReference>
<dbReference type="EMBL" id="JBELOE010000185">
    <property type="protein sequence ID" value="MER2492029.1"/>
    <property type="molecule type" value="Genomic_DNA"/>
</dbReference>
<sequence>MTQVTFYIMPEEQSEHDVSAVSRYACELASDSYRNNQRVFILTDNQKQAEQIDETLWQFDPKRFVPHNLQGEGPKFGAPVEIGYQTFRGRRDILINLSQSMPDFARQFKQVYDFVPSDESGKKIARERYKQFRAAGFALSTAPALFANTDSE</sequence>
<gene>
    <name evidence="1" type="ORF">ABS311_09060</name>
</gene>
<dbReference type="EC" id="2.7.7.7" evidence="1"/>
<dbReference type="Proteomes" id="UP001467690">
    <property type="component" value="Unassembled WGS sequence"/>
</dbReference>
<dbReference type="InterPro" id="IPR036768">
    <property type="entry name" value="PolIII_chi_sf"/>
</dbReference>
<dbReference type="SUPFAM" id="SSF102400">
    <property type="entry name" value="DNA polymerase III chi subunit"/>
    <property type="match status" value="1"/>
</dbReference>
<proteinExistence type="predicted"/>
<dbReference type="Gene3D" id="3.40.50.10110">
    <property type="entry name" value="DNA polymerase III subunit chi"/>
    <property type="match status" value="1"/>
</dbReference>
<protein>
    <submittedName>
        <fullName evidence="1">DNA polymerase III subunit chi</fullName>
        <ecNumber evidence="1">2.7.7.7</ecNumber>
    </submittedName>
</protein>